<feature type="compositionally biased region" description="Basic and acidic residues" evidence="10">
    <location>
        <begin position="1098"/>
        <end position="1119"/>
    </location>
</feature>
<dbReference type="GO" id="GO:0019829">
    <property type="term" value="F:ATPase-coupled monoatomic cation transmembrane transporter activity"/>
    <property type="evidence" value="ECO:0007669"/>
    <property type="project" value="TreeGrafter"/>
</dbReference>
<dbReference type="SFLD" id="SFLDF00027">
    <property type="entry name" value="p-type_atpase"/>
    <property type="match status" value="1"/>
</dbReference>
<dbReference type="Pfam" id="PF13246">
    <property type="entry name" value="Cation_ATPase"/>
    <property type="match status" value="1"/>
</dbReference>
<protein>
    <submittedName>
        <fullName evidence="14">Uncharacterized protein</fullName>
    </submittedName>
</protein>
<feature type="transmembrane region" description="Helical" evidence="11">
    <location>
        <begin position="109"/>
        <end position="128"/>
    </location>
</feature>
<accession>D7FQP9</accession>
<feature type="transmembrane region" description="Helical" evidence="11">
    <location>
        <begin position="1345"/>
        <end position="1367"/>
    </location>
</feature>
<reference evidence="14 15" key="1">
    <citation type="journal article" date="2010" name="Nature">
        <title>The Ectocarpus genome and the independent evolution of multicellularity in brown algae.</title>
        <authorList>
            <person name="Cock J.M."/>
            <person name="Sterck L."/>
            <person name="Rouze P."/>
            <person name="Scornet D."/>
            <person name="Allen A.E."/>
            <person name="Amoutzias G."/>
            <person name="Anthouard V."/>
            <person name="Artiguenave F."/>
            <person name="Aury J.M."/>
            <person name="Badger J.H."/>
            <person name="Beszteri B."/>
            <person name="Billiau K."/>
            <person name="Bonnet E."/>
            <person name="Bothwell J.H."/>
            <person name="Bowler C."/>
            <person name="Boyen C."/>
            <person name="Brownlee C."/>
            <person name="Carrano C.J."/>
            <person name="Charrier B."/>
            <person name="Cho G.Y."/>
            <person name="Coelho S.M."/>
            <person name="Collen J."/>
            <person name="Corre E."/>
            <person name="Da Silva C."/>
            <person name="Delage L."/>
            <person name="Delaroque N."/>
            <person name="Dittami S.M."/>
            <person name="Doulbeau S."/>
            <person name="Elias M."/>
            <person name="Farnham G."/>
            <person name="Gachon C.M."/>
            <person name="Gschloessl B."/>
            <person name="Heesch S."/>
            <person name="Jabbari K."/>
            <person name="Jubin C."/>
            <person name="Kawai H."/>
            <person name="Kimura K."/>
            <person name="Kloareg B."/>
            <person name="Kupper F.C."/>
            <person name="Lang D."/>
            <person name="Le Bail A."/>
            <person name="Leblanc C."/>
            <person name="Lerouge P."/>
            <person name="Lohr M."/>
            <person name="Lopez P.J."/>
            <person name="Martens C."/>
            <person name="Maumus F."/>
            <person name="Michel G."/>
            <person name="Miranda-Saavedra D."/>
            <person name="Morales J."/>
            <person name="Moreau H."/>
            <person name="Motomura T."/>
            <person name="Nagasato C."/>
            <person name="Napoli C.A."/>
            <person name="Nelson D.R."/>
            <person name="Nyvall-Collen P."/>
            <person name="Peters A.F."/>
            <person name="Pommier C."/>
            <person name="Potin P."/>
            <person name="Poulain J."/>
            <person name="Quesneville H."/>
            <person name="Read B."/>
            <person name="Rensing S.A."/>
            <person name="Ritter A."/>
            <person name="Rousvoal S."/>
            <person name="Samanta M."/>
            <person name="Samson G."/>
            <person name="Schroeder D.C."/>
            <person name="Segurens B."/>
            <person name="Strittmatter M."/>
            <person name="Tonon T."/>
            <person name="Tregear J.W."/>
            <person name="Valentin K."/>
            <person name="von Dassow P."/>
            <person name="Yamagishi T."/>
            <person name="Van de Peer Y."/>
            <person name="Wincker P."/>
        </authorList>
    </citation>
    <scope>NUCLEOTIDE SEQUENCE [LARGE SCALE GENOMIC DNA]</scope>
    <source>
        <strain evidence="15">Ec32 / CCAP1310/4</strain>
    </source>
</reference>
<feature type="transmembrane region" description="Helical" evidence="11">
    <location>
        <begin position="509"/>
        <end position="528"/>
    </location>
</feature>
<dbReference type="Gene3D" id="2.70.150.10">
    <property type="entry name" value="Calcium-transporting ATPase, cytoplasmic transduction domain A"/>
    <property type="match status" value="2"/>
</dbReference>
<evidence type="ECO:0000256" key="1">
    <source>
        <dbReference type="ARBA" id="ARBA00004141"/>
    </source>
</evidence>
<evidence type="ECO:0000256" key="6">
    <source>
        <dbReference type="ARBA" id="ARBA00022842"/>
    </source>
</evidence>
<gene>
    <name evidence="14" type="ORF">Esi_0207_0008</name>
</gene>
<dbReference type="GO" id="GO:0005524">
    <property type="term" value="F:ATP binding"/>
    <property type="evidence" value="ECO:0007669"/>
    <property type="project" value="UniProtKB-KW"/>
</dbReference>
<keyword evidence="5" id="KW-0067">ATP-binding</keyword>
<dbReference type="InterPro" id="IPR036412">
    <property type="entry name" value="HAD-like_sf"/>
</dbReference>
<dbReference type="InterPro" id="IPR023214">
    <property type="entry name" value="HAD_sf"/>
</dbReference>
<dbReference type="SUPFAM" id="SSF81653">
    <property type="entry name" value="Calcium ATPase, transduction domain A"/>
    <property type="match status" value="1"/>
</dbReference>
<proteinExistence type="predicted"/>
<evidence type="ECO:0000313" key="15">
    <source>
        <dbReference type="Proteomes" id="UP000002630"/>
    </source>
</evidence>
<keyword evidence="3" id="KW-0479">Metal-binding</keyword>
<dbReference type="PROSITE" id="PS00154">
    <property type="entry name" value="ATPASE_E1_E2"/>
    <property type="match status" value="1"/>
</dbReference>
<name>D7FQP9_ECTSI</name>
<dbReference type="InterPro" id="IPR059000">
    <property type="entry name" value="ATPase_P-type_domA"/>
</dbReference>
<feature type="domain" description="P-type ATPase A" evidence="12">
    <location>
        <begin position="311"/>
        <end position="385"/>
    </location>
</feature>
<dbReference type="InterPro" id="IPR023299">
    <property type="entry name" value="ATPase_P-typ_cyto_dom_N"/>
</dbReference>
<keyword evidence="7" id="KW-1278">Translocase</keyword>
<keyword evidence="6" id="KW-0460">Magnesium</keyword>
<dbReference type="FunCoup" id="D7FQP9">
    <property type="interactions" value="516"/>
</dbReference>
<dbReference type="GO" id="GO:0140358">
    <property type="term" value="F:P-type transmembrane transporter activity"/>
    <property type="evidence" value="ECO:0007669"/>
    <property type="project" value="InterPro"/>
</dbReference>
<dbReference type="EMBL" id="FN649727">
    <property type="protein sequence ID" value="CBJ49156.1"/>
    <property type="molecule type" value="Genomic_DNA"/>
</dbReference>
<evidence type="ECO:0000313" key="14">
    <source>
        <dbReference type="EMBL" id="CBJ49156.1"/>
    </source>
</evidence>
<keyword evidence="9 11" id="KW-0472">Membrane</keyword>
<dbReference type="OrthoDB" id="48943at2759"/>
<dbReference type="SUPFAM" id="SSF81660">
    <property type="entry name" value="Metal cation-transporting ATPase, ATP-binding domain N"/>
    <property type="match status" value="1"/>
</dbReference>
<feature type="region of interest" description="Disordered" evidence="10">
    <location>
        <begin position="410"/>
        <end position="470"/>
    </location>
</feature>
<evidence type="ECO:0000256" key="5">
    <source>
        <dbReference type="ARBA" id="ARBA00022840"/>
    </source>
</evidence>
<evidence type="ECO:0000259" key="12">
    <source>
        <dbReference type="Pfam" id="PF00122"/>
    </source>
</evidence>
<dbReference type="InParanoid" id="D7FQP9"/>
<evidence type="ECO:0000256" key="2">
    <source>
        <dbReference type="ARBA" id="ARBA00022692"/>
    </source>
</evidence>
<evidence type="ECO:0000256" key="9">
    <source>
        <dbReference type="ARBA" id="ARBA00023136"/>
    </source>
</evidence>
<feature type="transmembrane region" description="Helical" evidence="11">
    <location>
        <begin position="1421"/>
        <end position="1444"/>
    </location>
</feature>
<dbReference type="InterPro" id="IPR057255">
    <property type="entry name" value="2TM_P5A-ATPase"/>
</dbReference>
<evidence type="ECO:0000259" key="13">
    <source>
        <dbReference type="Pfam" id="PF23143"/>
    </source>
</evidence>
<feature type="transmembrane region" description="Helical" evidence="11">
    <location>
        <begin position="1464"/>
        <end position="1481"/>
    </location>
</feature>
<feature type="region of interest" description="Disordered" evidence="10">
    <location>
        <begin position="1088"/>
        <end position="1119"/>
    </location>
</feature>
<feature type="transmembrane region" description="Helical" evidence="11">
    <location>
        <begin position="1237"/>
        <end position="1257"/>
    </location>
</feature>
<evidence type="ECO:0000256" key="4">
    <source>
        <dbReference type="ARBA" id="ARBA00022741"/>
    </source>
</evidence>
<dbReference type="PRINTS" id="PR00119">
    <property type="entry name" value="CATATPASE"/>
</dbReference>
<keyword evidence="8 11" id="KW-1133">Transmembrane helix</keyword>
<keyword evidence="2 11" id="KW-0812">Transmembrane</keyword>
<dbReference type="InterPro" id="IPR018303">
    <property type="entry name" value="ATPase_P-typ_P_site"/>
</dbReference>
<dbReference type="InterPro" id="IPR006544">
    <property type="entry name" value="P-type_TPase_V"/>
</dbReference>
<keyword evidence="4" id="KW-0547">Nucleotide-binding</keyword>
<evidence type="ECO:0000256" key="8">
    <source>
        <dbReference type="ARBA" id="ARBA00022989"/>
    </source>
</evidence>
<dbReference type="OMA" id="WPTYQSL"/>
<keyword evidence="15" id="KW-1185">Reference proteome</keyword>
<dbReference type="GO" id="GO:0016020">
    <property type="term" value="C:membrane"/>
    <property type="evidence" value="ECO:0007669"/>
    <property type="project" value="UniProtKB-SubCell"/>
</dbReference>
<dbReference type="SFLD" id="SFLDS00003">
    <property type="entry name" value="Haloacid_Dehalogenase"/>
    <property type="match status" value="1"/>
</dbReference>
<evidence type="ECO:0000256" key="11">
    <source>
        <dbReference type="SAM" id="Phobius"/>
    </source>
</evidence>
<feature type="region of interest" description="Disordered" evidence="10">
    <location>
        <begin position="614"/>
        <end position="633"/>
    </location>
</feature>
<dbReference type="Pfam" id="PF23143">
    <property type="entry name" value="2TM_P5A-ATPase"/>
    <property type="match status" value="1"/>
</dbReference>
<dbReference type="NCBIfam" id="TIGR01657">
    <property type="entry name" value="P-ATPase-V"/>
    <property type="match status" value="1"/>
</dbReference>
<evidence type="ECO:0000256" key="10">
    <source>
        <dbReference type="SAM" id="MobiDB-lite"/>
    </source>
</evidence>
<dbReference type="InterPro" id="IPR023298">
    <property type="entry name" value="ATPase_P-typ_TM_dom_sf"/>
</dbReference>
<feature type="transmembrane region" description="Helical" evidence="11">
    <location>
        <begin position="274"/>
        <end position="291"/>
    </location>
</feature>
<feature type="transmembrane region" description="Helical" evidence="11">
    <location>
        <begin position="249"/>
        <end position="268"/>
    </location>
</feature>
<dbReference type="STRING" id="2880.D7FQP9"/>
<sequence>MVAWTGSRIQELSLHKQIGSEGWLPTRGLLSRENYPFFVAYAWALQKCFLTIGEQYNDALAQAEEEGWALPNSEDSHRSALTALLSGQDAEEGTGGVKEVHLPWKYLPGFWPVLWLAVVFILHLLMVLSQHWSVAFRCLVRFRPVRDDPTRATHAMARPKPHCGNGKTLLVPVEPSPLGPAFEFHRRKYVYDQRSQAFVKIRCRVDRPLSFYRRWRGLPTEAAVESARLMYGTNRFEMEMPKFLDLYKAQLLSPFTIFQLFSTALWLLDSYWQYFLFTLFMIASFEATVVMQRLKNLQTLKGMGNDVVNLKVFRAGRWQSSTTEELLPGDLFSLRRSKKHDTVPCDCMLVHGSAVLNEATLTGESVPQMKEGVLASKDGGDEIFMMKEGHHKVFTLFGGTKLLTCNSQGQEAVGAGGDSDEGSEEEEGDMEETEDQEGRAEEEESEDEDEDEDEDESSVGVGDESWKETPDGGCLCYVLRTGFSSSQGKLVRMIEGSTETVRTDTRDTVLLLLLLLVFAVSASTYVLIEGMKDSAKRSKYQLLLHCILIVTSVIPPELPMQMALAVNSSLMALMKMQIFCTEPYRVPMAGKVDVCLFDKTGTLTTDELVAVGVEAPAPSRGEGSGGRERGGDRSSLMDTLVTMREAPAAATLVLAGCQSLVLMEGSEAGDPVEAAAMKAIKWEIVPGASNTCRPKGTPAKPATKAGRTATGKVTVAAPAVAATPGEAVKVDGCSVPALDIKTRHHFSSKLQRMSTVARTQGSGSWWVLVKGSPEAIGARLRDGERPADYDERAARLAKGGMRVLALAYKRPRSDEEGLECEESRAVAEQGLRFAGFVAFSCRVRKDTRSVVLQLREGAHSVAMVTGDAILTALHVANEVGITLRNASKDAQPLPILTLEALGSSEGGGLVWKSYDTGLVEGPFRPEHIYILSLTHSLAVTGKVLVAALEKFPSFSKSLQYLKVFARMTPDEKETLVLALKDSGRTCMMCGDGANDVGALKQAQVGVALLGGFGDINVDRSSKDGGDTTAGSGTPGSTALAIPQGELMKLRVPELKKKLAEAGVDLAKYPGAVEKTDLVKLYMRAVQRKPAAATGGDPSSKDLSKMTPAEKKKEIARRRAEAQKEKVEQYQRRVAELTAAGESWATVKAIKEIYAQDAAKAKAMATERKKNGSIEMSAAKMAAMMDEAGGGETGGDVPMVKIGDASVAAPFTSKLPSIKGTVDIIRQGRCTLITSIQMYQILALNCLISAYSLSVLYLDGVKYGDRQMTALGMLMSVSFITISRAKPLSKLSPVRPITSIFHPALFLSILGQFSLHMGCMVYAVARSKEHLEEGYEPDLDGEFKPNMINSVVFLVGAVQQVSVFVVNLKGRPFMGGLSENRPLLYSLAATFALTFMSASETIPRLNKWLQLEPFPDDNFRNAIMLVLVLDIVAAFLWDRLMLLVFAPRILWASVEGTTWKDVTNALKVVAICYVVIYFLATAEDPEEFERLLAEEAEAAKEEVVMEANDAAAGST</sequence>
<evidence type="ECO:0000256" key="7">
    <source>
        <dbReference type="ARBA" id="ARBA00022967"/>
    </source>
</evidence>
<organism evidence="14 15">
    <name type="scientific">Ectocarpus siliculosus</name>
    <name type="common">Brown alga</name>
    <name type="synonym">Conferva siliculosa</name>
    <dbReference type="NCBI Taxonomy" id="2880"/>
    <lineage>
        <taxon>Eukaryota</taxon>
        <taxon>Sar</taxon>
        <taxon>Stramenopiles</taxon>
        <taxon>Ochrophyta</taxon>
        <taxon>PX clade</taxon>
        <taxon>Phaeophyceae</taxon>
        <taxon>Ectocarpales</taxon>
        <taxon>Ectocarpaceae</taxon>
        <taxon>Ectocarpus</taxon>
    </lineage>
</organism>
<dbReference type="Gene3D" id="3.40.50.1000">
    <property type="entry name" value="HAD superfamily/HAD-like"/>
    <property type="match status" value="2"/>
</dbReference>
<feature type="transmembrane region" description="Helical" evidence="11">
    <location>
        <begin position="1299"/>
        <end position="1324"/>
    </location>
</feature>
<dbReference type="InterPro" id="IPR044492">
    <property type="entry name" value="P_typ_ATPase_HD_dom"/>
</dbReference>
<dbReference type="Pfam" id="PF00122">
    <property type="entry name" value="E1-E2_ATPase"/>
    <property type="match status" value="1"/>
</dbReference>
<comment type="subcellular location">
    <subcellularLocation>
        <location evidence="1">Membrane</location>
        <topology evidence="1">Multi-pass membrane protein</topology>
    </subcellularLocation>
</comment>
<dbReference type="SUPFAM" id="SSF81665">
    <property type="entry name" value="Calcium ATPase, transmembrane domain M"/>
    <property type="match status" value="1"/>
</dbReference>
<dbReference type="PANTHER" id="PTHR45630">
    <property type="entry name" value="CATION-TRANSPORTING ATPASE-RELATED"/>
    <property type="match status" value="1"/>
</dbReference>
<dbReference type="Gene3D" id="3.40.1110.10">
    <property type="entry name" value="Calcium-transporting ATPase, cytoplasmic domain N"/>
    <property type="match status" value="1"/>
</dbReference>
<dbReference type="InterPro" id="IPR008250">
    <property type="entry name" value="ATPase_P-typ_transduc_dom_A_sf"/>
</dbReference>
<feature type="transmembrane region" description="Helical" evidence="11">
    <location>
        <begin position="1382"/>
        <end position="1401"/>
    </location>
</feature>
<feature type="domain" description="P5A-ATPase transmembrane helical hairpin" evidence="13">
    <location>
        <begin position="111"/>
        <end position="145"/>
    </location>
</feature>
<dbReference type="eggNOG" id="KOG0209">
    <property type="taxonomic scope" value="Eukaryota"/>
</dbReference>
<dbReference type="Proteomes" id="UP000002630">
    <property type="component" value="Linkage Group LG02"/>
</dbReference>
<evidence type="ECO:0000256" key="3">
    <source>
        <dbReference type="ARBA" id="ARBA00022723"/>
    </source>
</evidence>
<feature type="compositionally biased region" description="Acidic residues" evidence="10">
    <location>
        <begin position="418"/>
        <end position="457"/>
    </location>
</feature>
<dbReference type="Gene3D" id="1.20.1110.10">
    <property type="entry name" value="Calcium-transporting ATPase, transmembrane domain"/>
    <property type="match status" value="1"/>
</dbReference>
<dbReference type="SFLD" id="SFLDG00002">
    <property type="entry name" value="C1.7:_P-type_atpase_like"/>
    <property type="match status" value="1"/>
</dbReference>
<dbReference type="EMBL" id="FN648384">
    <property type="protein sequence ID" value="CBJ49156.1"/>
    <property type="molecule type" value="Genomic_DNA"/>
</dbReference>
<dbReference type="SUPFAM" id="SSF56784">
    <property type="entry name" value="HAD-like"/>
    <property type="match status" value="1"/>
</dbReference>
<dbReference type="PANTHER" id="PTHR45630:SF6">
    <property type="entry name" value="CATION-TRANSPORTING P-TYPE ATPASE N-TERMINAL DOMAIN-CONTAINING PROTEIN"/>
    <property type="match status" value="1"/>
</dbReference>
<dbReference type="GO" id="GO:0046872">
    <property type="term" value="F:metal ion binding"/>
    <property type="evidence" value="ECO:0007669"/>
    <property type="project" value="UniProtKB-KW"/>
</dbReference>